<dbReference type="GO" id="GO:0009143">
    <property type="term" value="P:nucleoside triphosphate catabolic process"/>
    <property type="evidence" value="ECO:0007669"/>
    <property type="project" value="InterPro"/>
</dbReference>
<sequence length="116" mass="13413">MSDIQQMTNAVKKFRDERDWKKLHDPKELAIGMSIEVAEVLELFRYKTNAESIVYAKSHLEDVSDELVDVLYHVLLIADDLGINLHGAVMKKLEKTAKKYPIEKARGNNTKYTDYE</sequence>
<dbReference type="Proteomes" id="UP000229782">
    <property type="component" value="Unassembled WGS sequence"/>
</dbReference>
<evidence type="ECO:0000313" key="2">
    <source>
        <dbReference type="Proteomes" id="UP000229782"/>
    </source>
</evidence>
<keyword evidence="1" id="KW-0378">Hydrolase</keyword>
<dbReference type="AlphaFoldDB" id="A0A2H0N327"/>
<dbReference type="InterPro" id="IPR025984">
    <property type="entry name" value="DCTPP"/>
</dbReference>
<dbReference type="GO" id="GO:0047429">
    <property type="term" value="F:nucleoside triphosphate diphosphatase activity"/>
    <property type="evidence" value="ECO:0007669"/>
    <property type="project" value="InterPro"/>
</dbReference>
<dbReference type="PANTHER" id="PTHR46523:SF1">
    <property type="entry name" value="DCTP PYROPHOSPHATASE 1"/>
    <property type="match status" value="1"/>
</dbReference>
<dbReference type="PANTHER" id="PTHR46523">
    <property type="entry name" value="DCTP PYROPHOSPHATASE 1"/>
    <property type="match status" value="1"/>
</dbReference>
<dbReference type="Pfam" id="PF12643">
    <property type="entry name" value="MazG-like"/>
    <property type="match status" value="1"/>
</dbReference>
<proteinExistence type="predicted"/>
<dbReference type="Gene3D" id="1.10.287.1080">
    <property type="entry name" value="MazG-like"/>
    <property type="match status" value="1"/>
</dbReference>
<name>A0A2H0N327_9BACT</name>
<accession>A0A2H0N327</accession>
<dbReference type="SUPFAM" id="SSF101386">
    <property type="entry name" value="all-alpha NTP pyrophosphatases"/>
    <property type="match status" value="1"/>
</dbReference>
<dbReference type="EMBL" id="PCWM01000020">
    <property type="protein sequence ID" value="PIR03290.1"/>
    <property type="molecule type" value="Genomic_DNA"/>
</dbReference>
<dbReference type="CDD" id="cd11537">
    <property type="entry name" value="NTP-PPase_RS21-C6_like"/>
    <property type="match status" value="1"/>
</dbReference>
<gene>
    <name evidence="1" type="ORF">COV60_01060</name>
</gene>
<dbReference type="PIRSF" id="PIRSF029826">
    <property type="entry name" value="UCP029826_pph"/>
    <property type="match status" value="1"/>
</dbReference>
<comment type="caution">
    <text evidence="1">The sequence shown here is derived from an EMBL/GenBank/DDBJ whole genome shotgun (WGS) entry which is preliminary data.</text>
</comment>
<organism evidence="1 2">
    <name type="scientific">Candidatus Magasanikbacteria bacterium CG11_big_fil_rev_8_21_14_0_20_43_7</name>
    <dbReference type="NCBI Taxonomy" id="1974654"/>
    <lineage>
        <taxon>Bacteria</taxon>
        <taxon>Candidatus Magasanikiibacteriota</taxon>
    </lineage>
</organism>
<dbReference type="InterPro" id="IPR052555">
    <property type="entry name" value="dCTP_Pyrophosphatase"/>
</dbReference>
<protein>
    <submittedName>
        <fullName evidence="1">Nucleotide pyrophosphohydrolase</fullName>
    </submittedName>
</protein>
<reference evidence="1 2" key="1">
    <citation type="submission" date="2017-09" db="EMBL/GenBank/DDBJ databases">
        <title>Depth-based differentiation of microbial function through sediment-hosted aquifers and enrichment of novel symbionts in the deep terrestrial subsurface.</title>
        <authorList>
            <person name="Probst A.J."/>
            <person name="Ladd B."/>
            <person name="Jarett J.K."/>
            <person name="Geller-Mcgrath D.E."/>
            <person name="Sieber C.M."/>
            <person name="Emerson J.B."/>
            <person name="Anantharaman K."/>
            <person name="Thomas B.C."/>
            <person name="Malmstrom R."/>
            <person name="Stieglmeier M."/>
            <person name="Klingl A."/>
            <person name="Woyke T."/>
            <person name="Ryan C.M."/>
            <person name="Banfield J.F."/>
        </authorList>
    </citation>
    <scope>NUCLEOTIDE SEQUENCE [LARGE SCALE GENOMIC DNA]</scope>
    <source>
        <strain evidence="1">CG11_big_fil_rev_8_21_14_0_20_43_7</strain>
    </source>
</reference>
<evidence type="ECO:0000313" key="1">
    <source>
        <dbReference type="EMBL" id="PIR03290.1"/>
    </source>
</evidence>